<evidence type="ECO:0000256" key="1">
    <source>
        <dbReference type="ARBA" id="ARBA00011073"/>
    </source>
</evidence>
<sequence>MKISSALFGSSMVLSLGLIFGSMSFNQETKASSLNEITDPKLSEVLENTAGPVEVIVTFDGENGVSPDQMELLKKIGVDQGVTFESLPIAGALATKDQIKQLLKATGVQSVYYNEPLQYENEGATDYTGVDKVKTDRSFQELNEGFPITGNNIGVVINDSGVDGTHKDIEFGRNLVQNVLGSTNLNSLSGIFPVTYVENVPNTDSSSGHGTHVAGTVGGTGAISAGKYEGVAPGANLIGYGSGAAVAMLDTLGGFDYALTHQQEYNIRIITNSWGATSDAGTDFDPNHPINIVTKKLYDRGIITVFSAGNSGPNESTISGNYKKAPWVVTVAAGDKQGNLANFSSRGLKGHGGTVTVDGMSYKWEDRPTVTAPGVDIISTRVFTPLSALSAAKDIENISPAHLPYYTTFSGTSMAAPHTAGIIALLLEVEPSLNSFEVKDILEQTATDMEGYESWETGAGYVNAYEAVKSAFTYQQDKNKMKKAN</sequence>
<evidence type="ECO:0000256" key="6">
    <source>
        <dbReference type="PROSITE-ProRule" id="PRU01240"/>
    </source>
</evidence>
<dbReference type="InterPro" id="IPR015500">
    <property type="entry name" value="Peptidase_S8_subtilisin-rel"/>
</dbReference>
<dbReference type="PATRIC" id="fig|889306.3.peg.358"/>
<feature type="active site" description="Charge relay system" evidence="5 6">
    <location>
        <position position="413"/>
    </location>
</feature>
<dbReference type="InterPro" id="IPR022398">
    <property type="entry name" value="Peptidase_S8_His-AS"/>
</dbReference>
<keyword evidence="2 6" id="KW-0645">Protease</keyword>
<name>A0A0C2W5Y3_9BACL</name>
<comment type="similarity">
    <text evidence="1 6">Belongs to the peptidase S8 family.</text>
</comment>
<keyword evidence="9" id="KW-1185">Reference proteome</keyword>
<dbReference type="Pfam" id="PF00082">
    <property type="entry name" value="Peptidase_S8"/>
    <property type="match status" value="1"/>
</dbReference>
<protein>
    <submittedName>
        <fullName evidence="8">Peptidase S8</fullName>
    </submittedName>
</protein>
<reference evidence="8 9" key="1">
    <citation type="submission" date="2015-01" db="EMBL/GenBank/DDBJ databases">
        <title>Genome sequencing of Jeotgalibacillus soli.</title>
        <authorList>
            <person name="Goh K.M."/>
            <person name="Chan K.-G."/>
            <person name="Yaakop A.S."/>
            <person name="Ee R."/>
            <person name="Gan H.M."/>
            <person name="Chan C.S."/>
        </authorList>
    </citation>
    <scope>NUCLEOTIDE SEQUENCE [LARGE SCALE GENOMIC DNA]</scope>
    <source>
        <strain evidence="8 9">P9</strain>
    </source>
</reference>
<keyword evidence="4 6" id="KW-0720">Serine protease</keyword>
<keyword evidence="3 6" id="KW-0378">Hydrolase</keyword>
<dbReference type="PANTHER" id="PTHR43806:SF65">
    <property type="entry name" value="SERINE PROTEASE APRX"/>
    <property type="match status" value="1"/>
</dbReference>
<evidence type="ECO:0000313" key="9">
    <source>
        <dbReference type="Proteomes" id="UP000031938"/>
    </source>
</evidence>
<dbReference type="Proteomes" id="UP000031938">
    <property type="component" value="Unassembled WGS sequence"/>
</dbReference>
<dbReference type="PROSITE" id="PS51892">
    <property type="entry name" value="SUBTILASE"/>
    <property type="match status" value="1"/>
</dbReference>
<dbReference type="GO" id="GO:0006508">
    <property type="term" value="P:proteolysis"/>
    <property type="evidence" value="ECO:0007669"/>
    <property type="project" value="UniProtKB-KW"/>
</dbReference>
<dbReference type="STRING" id="889306.KP78_03560"/>
<dbReference type="InterPro" id="IPR023828">
    <property type="entry name" value="Peptidase_S8_Ser-AS"/>
</dbReference>
<dbReference type="InterPro" id="IPR036852">
    <property type="entry name" value="Peptidase_S8/S53_dom_sf"/>
</dbReference>
<gene>
    <name evidence="8" type="ORF">KP78_03560</name>
</gene>
<dbReference type="InterPro" id="IPR050131">
    <property type="entry name" value="Peptidase_S8_subtilisin-like"/>
</dbReference>
<evidence type="ECO:0000256" key="5">
    <source>
        <dbReference type="PIRSR" id="PIRSR615500-1"/>
    </source>
</evidence>
<feature type="active site" description="Charge relay system" evidence="5 6">
    <location>
        <position position="209"/>
    </location>
</feature>
<evidence type="ECO:0000256" key="2">
    <source>
        <dbReference type="ARBA" id="ARBA00022670"/>
    </source>
</evidence>
<proteinExistence type="inferred from homology"/>
<feature type="domain" description="Peptidase S8/S53" evidence="7">
    <location>
        <begin position="150"/>
        <end position="460"/>
    </location>
</feature>
<evidence type="ECO:0000256" key="4">
    <source>
        <dbReference type="ARBA" id="ARBA00022825"/>
    </source>
</evidence>
<feature type="active site" description="Charge relay system" evidence="5 6">
    <location>
        <position position="159"/>
    </location>
</feature>
<dbReference type="SUPFAM" id="SSF52743">
    <property type="entry name" value="Subtilisin-like"/>
    <property type="match status" value="1"/>
</dbReference>
<dbReference type="PANTHER" id="PTHR43806">
    <property type="entry name" value="PEPTIDASE S8"/>
    <property type="match status" value="1"/>
</dbReference>
<dbReference type="PRINTS" id="PR00723">
    <property type="entry name" value="SUBTILISIN"/>
</dbReference>
<dbReference type="Gene3D" id="3.40.50.200">
    <property type="entry name" value="Peptidase S8/S53 domain"/>
    <property type="match status" value="1"/>
</dbReference>
<dbReference type="AlphaFoldDB" id="A0A0C2W5Y3"/>
<organism evidence="8 9">
    <name type="scientific">Jeotgalibacillus soli</name>
    <dbReference type="NCBI Taxonomy" id="889306"/>
    <lineage>
        <taxon>Bacteria</taxon>
        <taxon>Bacillati</taxon>
        <taxon>Bacillota</taxon>
        <taxon>Bacilli</taxon>
        <taxon>Bacillales</taxon>
        <taxon>Caryophanaceae</taxon>
        <taxon>Jeotgalibacillus</taxon>
    </lineage>
</organism>
<accession>A0A0C2W5Y3</accession>
<evidence type="ECO:0000313" key="8">
    <source>
        <dbReference type="EMBL" id="KIL51986.1"/>
    </source>
</evidence>
<evidence type="ECO:0000256" key="3">
    <source>
        <dbReference type="ARBA" id="ARBA00022801"/>
    </source>
</evidence>
<comment type="caution">
    <text evidence="8">The sequence shown here is derived from an EMBL/GenBank/DDBJ whole genome shotgun (WGS) entry which is preliminary data.</text>
</comment>
<dbReference type="InterPro" id="IPR000209">
    <property type="entry name" value="Peptidase_S8/S53_dom"/>
</dbReference>
<dbReference type="EMBL" id="JXRP01000006">
    <property type="protein sequence ID" value="KIL51986.1"/>
    <property type="molecule type" value="Genomic_DNA"/>
</dbReference>
<dbReference type="PROSITE" id="PS00138">
    <property type="entry name" value="SUBTILASE_SER"/>
    <property type="match status" value="1"/>
</dbReference>
<evidence type="ECO:0000259" key="7">
    <source>
        <dbReference type="Pfam" id="PF00082"/>
    </source>
</evidence>
<dbReference type="PROSITE" id="PS00137">
    <property type="entry name" value="SUBTILASE_HIS"/>
    <property type="match status" value="1"/>
</dbReference>
<dbReference type="GO" id="GO:0004252">
    <property type="term" value="F:serine-type endopeptidase activity"/>
    <property type="evidence" value="ECO:0007669"/>
    <property type="project" value="UniProtKB-UniRule"/>
</dbReference>
<dbReference type="RefSeq" id="WP_041085750.1">
    <property type="nucleotide sequence ID" value="NZ_JXRP01000006.1"/>
</dbReference>